<gene>
    <name evidence="5" type="ORF">N177_2275</name>
</gene>
<dbReference type="EMBL" id="AWXZ01000029">
    <property type="protein sequence ID" value="ESR24952.1"/>
    <property type="molecule type" value="Genomic_DNA"/>
</dbReference>
<feature type="binding site" evidence="4">
    <location>
        <position position="90"/>
    </location>
    <ligand>
        <name>Mg(2+)</name>
        <dbReference type="ChEBI" id="CHEBI:18420"/>
        <label>2</label>
    </ligand>
</feature>
<feature type="binding site" evidence="4">
    <location>
        <position position="69"/>
    </location>
    <ligand>
        <name>Mg(2+)</name>
        <dbReference type="ChEBI" id="CHEBI:18420"/>
        <label>1</label>
        <note>catalytic</note>
    </ligand>
</feature>
<comment type="caution">
    <text evidence="5">The sequence shown here is derived from an EMBL/GenBank/DDBJ whole genome shotgun (WGS) entry which is preliminary data.</text>
</comment>
<dbReference type="GO" id="GO:0007165">
    <property type="term" value="P:signal transduction"/>
    <property type="evidence" value="ECO:0007669"/>
    <property type="project" value="TreeGrafter"/>
</dbReference>
<proteinExistence type="inferred from homology"/>
<keyword evidence="6" id="KW-1185">Reference proteome</keyword>
<feature type="binding site" evidence="4">
    <location>
        <position position="87"/>
    </location>
    <ligand>
        <name>Mg(2+)</name>
        <dbReference type="ChEBI" id="CHEBI:18420"/>
        <label>1</label>
        <note>catalytic</note>
    </ligand>
</feature>
<dbReference type="GO" id="GO:0046872">
    <property type="term" value="F:metal ion binding"/>
    <property type="evidence" value="ECO:0007669"/>
    <property type="project" value="UniProtKB-KW"/>
</dbReference>
<dbReference type="GO" id="GO:0046854">
    <property type="term" value="P:phosphatidylinositol phosphate biosynthetic process"/>
    <property type="evidence" value="ECO:0007669"/>
    <property type="project" value="InterPro"/>
</dbReference>
<dbReference type="AlphaFoldDB" id="V4QYZ7"/>
<dbReference type="Pfam" id="PF00459">
    <property type="entry name" value="Inositol_P"/>
    <property type="match status" value="1"/>
</dbReference>
<accession>V4QYZ7</accession>
<dbReference type="OrthoDB" id="9785695at2"/>
<protein>
    <submittedName>
        <fullName evidence="5">Inositol monophosphatase family protein</fullName>
    </submittedName>
</protein>
<evidence type="ECO:0000256" key="3">
    <source>
        <dbReference type="ARBA" id="ARBA00022842"/>
    </source>
</evidence>
<reference evidence="5" key="1">
    <citation type="journal article" date="2014" name="Genome Announc.">
        <title>Draft Genome Sequence of Lutibaculum baratangense Strain AMV1T, Isolated from a Mud Volcano in Andamans, India.</title>
        <authorList>
            <person name="Singh A."/>
            <person name="Sreenivas A."/>
            <person name="Sathyanarayana Reddy G."/>
            <person name="Pinnaka A.K."/>
            <person name="Shivaji S."/>
        </authorList>
    </citation>
    <scope>NUCLEOTIDE SEQUENCE [LARGE SCALE GENOMIC DNA]</scope>
    <source>
        <strain evidence="5">AMV1</strain>
    </source>
</reference>
<feature type="binding site" evidence="4">
    <location>
        <position position="207"/>
    </location>
    <ligand>
        <name>Mg(2+)</name>
        <dbReference type="ChEBI" id="CHEBI:18420"/>
        <label>1</label>
        <note>catalytic</note>
    </ligand>
</feature>
<dbReference type="PROSITE" id="PS00630">
    <property type="entry name" value="IMP_2"/>
    <property type="match status" value="1"/>
</dbReference>
<dbReference type="Proteomes" id="UP000017819">
    <property type="component" value="Unassembled WGS sequence"/>
</dbReference>
<comment type="cofactor">
    <cofactor evidence="4">
        <name>Mg(2+)</name>
        <dbReference type="ChEBI" id="CHEBI:18420"/>
    </cofactor>
</comment>
<dbReference type="InterPro" id="IPR020550">
    <property type="entry name" value="Inositol_monophosphatase_CS"/>
</dbReference>
<sequence length="269" mass="28898">MADADLQDLDLLTEAVAVAADVARGFFGAGPRSWTKGDDSPVTEADIAVDRLLFESLRSARPAYGWLSEEREDDPRRLGCDRIFVVDPIDGTRAFIAGESGWVISAAVVEAGVPRAGILIAPVTGETWTATLGGGSRRNGLPLAVADRRSLSGAHLATTKKMAKEIGLEDDDRVRRTYDRSLARRIALVAGGTYDAAIASRNAADWDLAAAALILTEAGGRLTDFDGRPLVFNRHEPRHPPLVGAAPLMHAALLERHRRTSPVMQEGDR</sequence>
<evidence type="ECO:0000256" key="1">
    <source>
        <dbReference type="ARBA" id="ARBA00009759"/>
    </source>
</evidence>
<comment type="similarity">
    <text evidence="1">Belongs to the inositol monophosphatase superfamily.</text>
</comment>
<dbReference type="STRING" id="631454.N177_2275"/>
<keyword evidence="2 4" id="KW-0479">Metal-binding</keyword>
<dbReference type="GO" id="GO:0008934">
    <property type="term" value="F:inositol monophosphate 1-phosphatase activity"/>
    <property type="evidence" value="ECO:0007669"/>
    <property type="project" value="TreeGrafter"/>
</dbReference>
<dbReference type="eggNOG" id="COG0483">
    <property type="taxonomic scope" value="Bacteria"/>
</dbReference>
<evidence type="ECO:0000256" key="2">
    <source>
        <dbReference type="ARBA" id="ARBA00022723"/>
    </source>
</evidence>
<organism evidence="5 6">
    <name type="scientific">Lutibaculum baratangense AMV1</name>
    <dbReference type="NCBI Taxonomy" id="631454"/>
    <lineage>
        <taxon>Bacteria</taxon>
        <taxon>Pseudomonadati</taxon>
        <taxon>Pseudomonadota</taxon>
        <taxon>Alphaproteobacteria</taxon>
        <taxon>Hyphomicrobiales</taxon>
        <taxon>Tepidamorphaceae</taxon>
        <taxon>Lutibaculum</taxon>
    </lineage>
</organism>
<dbReference type="PRINTS" id="PR00377">
    <property type="entry name" value="IMPHPHTASES"/>
</dbReference>
<keyword evidence="3 4" id="KW-0460">Magnesium</keyword>
<dbReference type="PATRIC" id="fig|631454.5.peg.2244"/>
<dbReference type="SUPFAM" id="SSF56655">
    <property type="entry name" value="Carbohydrate phosphatase"/>
    <property type="match status" value="1"/>
</dbReference>
<dbReference type="PANTHER" id="PTHR20854:SF4">
    <property type="entry name" value="INOSITOL-1-MONOPHOSPHATASE-RELATED"/>
    <property type="match status" value="1"/>
</dbReference>
<name>V4QYZ7_9HYPH</name>
<dbReference type="RefSeq" id="WP_023432405.1">
    <property type="nucleotide sequence ID" value="NZ_AWXZ01000029.1"/>
</dbReference>
<dbReference type="InterPro" id="IPR000760">
    <property type="entry name" value="Inositol_monophosphatase-like"/>
</dbReference>
<dbReference type="PANTHER" id="PTHR20854">
    <property type="entry name" value="INOSITOL MONOPHOSPHATASE"/>
    <property type="match status" value="1"/>
</dbReference>
<evidence type="ECO:0000313" key="6">
    <source>
        <dbReference type="Proteomes" id="UP000017819"/>
    </source>
</evidence>
<feature type="binding site" evidence="4">
    <location>
        <position position="89"/>
    </location>
    <ligand>
        <name>Mg(2+)</name>
        <dbReference type="ChEBI" id="CHEBI:18420"/>
        <label>1</label>
        <note>catalytic</note>
    </ligand>
</feature>
<dbReference type="Gene3D" id="3.30.540.10">
    <property type="entry name" value="Fructose-1,6-Bisphosphatase, subunit A, domain 1"/>
    <property type="match status" value="1"/>
</dbReference>
<dbReference type="GO" id="GO:0006020">
    <property type="term" value="P:inositol metabolic process"/>
    <property type="evidence" value="ECO:0007669"/>
    <property type="project" value="TreeGrafter"/>
</dbReference>
<evidence type="ECO:0000256" key="4">
    <source>
        <dbReference type="PIRSR" id="PIRSR600760-2"/>
    </source>
</evidence>
<dbReference type="Gene3D" id="3.40.190.80">
    <property type="match status" value="1"/>
</dbReference>
<dbReference type="CDD" id="cd01638">
    <property type="entry name" value="CysQ"/>
    <property type="match status" value="1"/>
</dbReference>
<evidence type="ECO:0000313" key="5">
    <source>
        <dbReference type="EMBL" id="ESR24952.1"/>
    </source>
</evidence>